<dbReference type="Pfam" id="PF00990">
    <property type="entry name" value="GGDEF"/>
    <property type="match status" value="1"/>
</dbReference>
<evidence type="ECO:0000259" key="4">
    <source>
        <dbReference type="PROSITE" id="PS50887"/>
    </source>
</evidence>
<evidence type="ECO:0000259" key="3">
    <source>
        <dbReference type="PROSITE" id="PS50883"/>
    </source>
</evidence>
<dbReference type="PANTHER" id="PTHR44757">
    <property type="entry name" value="DIGUANYLATE CYCLASE DGCP"/>
    <property type="match status" value="1"/>
</dbReference>
<feature type="domain" description="EAL" evidence="3">
    <location>
        <begin position="580"/>
        <end position="834"/>
    </location>
</feature>
<feature type="domain" description="PAS" evidence="1">
    <location>
        <begin position="30"/>
        <end position="72"/>
    </location>
</feature>
<dbReference type="SUPFAM" id="SSF55073">
    <property type="entry name" value="Nucleotide cyclase"/>
    <property type="match status" value="1"/>
</dbReference>
<feature type="domain" description="PAS" evidence="1">
    <location>
        <begin position="282"/>
        <end position="354"/>
    </location>
</feature>
<dbReference type="Proteomes" id="UP000681414">
    <property type="component" value="Unassembled WGS sequence"/>
</dbReference>
<dbReference type="InterPro" id="IPR052155">
    <property type="entry name" value="Biofilm_reg_signaling"/>
</dbReference>
<dbReference type="RefSeq" id="WP_213126989.1">
    <property type="nucleotide sequence ID" value="NZ_JAGYPG010000005.1"/>
</dbReference>
<dbReference type="EMBL" id="JAGYPG010000005">
    <property type="protein sequence ID" value="MBS4197756.1"/>
    <property type="molecule type" value="Genomic_DNA"/>
</dbReference>
<dbReference type="PROSITE" id="PS50883">
    <property type="entry name" value="EAL"/>
    <property type="match status" value="1"/>
</dbReference>
<evidence type="ECO:0000259" key="1">
    <source>
        <dbReference type="PROSITE" id="PS50112"/>
    </source>
</evidence>
<dbReference type="Pfam" id="PF08447">
    <property type="entry name" value="PAS_3"/>
    <property type="match status" value="2"/>
</dbReference>
<evidence type="ECO:0000313" key="6">
    <source>
        <dbReference type="Proteomes" id="UP000681414"/>
    </source>
</evidence>
<feature type="domain" description="GGDEF" evidence="4">
    <location>
        <begin position="438"/>
        <end position="571"/>
    </location>
</feature>
<dbReference type="Pfam" id="PF00563">
    <property type="entry name" value="EAL"/>
    <property type="match status" value="1"/>
</dbReference>
<evidence type="ECO:0000259" key="2">
    <source>
        <dbReference type="PROSITE" id="PS50113"/>
    </source>
</evidence>
<dbReference type="AlphaFoldDB" id="A0A942TGR6"/>
<dbReference type="PROSITE" id="PS50887">
    <property type="entry name" value="GGDEF"/>
    <property type="match status" value="1"/>
</dbReference>
<evidence type="ECO:0000313" key="5">
    <source>
        <dbReference type="EMBL" id="MBS4197756.1"/>
    </source>
</evidence>
<feature type="domain" description="PAC" evidence="2">
    <location>
        <begin position="356"/>
        <end position="408"/>
    </location>
</feature>
<dbReference type="NCBIfam" id="TIGR00229">
    <property type="entry name" value="sensory_box"/>
    <property type="match status" value="3"/>
</dbReference>
<dbReference type="InterPro" id="IPR043128">
    <property type="entry name" value="Rev_trsase/Diguanyl_cyclase"/>
</dbReference>
<dbReference type="SUPFAM" id="SSF55785">
    <property type="entry name" value="PYP-like sensor domain (PAS domain)"/>
    <property type="match status" value="3"/>
</dbReference>
<dbReference type="NCBIfam" id="TIGR00254">
    <property type="entry name" value="GGDEF"/>
    <property type="match status" value="1"/>
</dbReference>
<organism evidence="5 6">
    <name type="scientific">Lederbergia citri</name>
    <dbReference type="NCBI Taxonomy" id="2833580"/>
    <lineage>
        <taxon>Bacteria</taxon>
        <taxon>Bacillati</taxon>
        <taxon>Bacillota</taxon>
        <taxon>Bacilli</taxon>
        <taxon>Bacillales</taxon>
        <taxon>Bacillaceae</taxon>
        <taxon>Lederbergia</taxon>
    </lineage>
</organism>
<dbReference type="CDD" id="cd00130">
    <property type="entry name" value="PAS"/>
    <property type="match status" value="2"/>
</dbReference>
<dbReference type="PROSITE" id="PS50112">
    <property type="entry name" value="PAS"/>
    <property type="match status" value="3"/>
</dbReference>
<keyword evidence="6" id="KW-1185">Reference proteome</keyword>
<dbReference type="InterPro" id="IPR000700">
    <property type="entry name" value="PAS-assoc_C"/>
</dbReference>
<dbReference type="Pfam" id="PF07238">
    <property type="entry name" value="PilZ"/>
    <property type="match status" value="1"/>
</dbReference>
<dbReference type="GO" id="GO:0035438">
    <property type="term" value="F:cyclic-di-GMP binding"/>
    <property type="evidence" value="ECO:0007669"/>
    <property type="project" value="InterPro"/>
</dbReference>
<dbReference type="SMART" id="SM00086">
    <property type="entry name" value="PAC"/>
    <property type="match status" value="3"/>
</dbReference>
<dbReference type="InterPro" id="IPR029787">
    <property type="entry name" value="Nucleotide_cyclase"/>
</dbReference>
<comment type="caution">
    <text evidence="5">The sequence shown here is derived from an EMBL/GenBank/DDBJ whole genome shotgun (WGS) entry which is preliminary data.</text>
</comment>
<dbReference type="InterPro" id="IPR000160">
    <property type="entry name" value="GGDEF_dom"/>
</dbReference>
<proteinExistence type="predicted"/>
<feature type="domain" description="PAC" evidence="2">
    <location>
        <begin position="229"/>
        <end position="281"/>
    </location>
</feature>
<accession>A0A942TGR6</accession>
<protein>
    <submittedName>
        <fullName evidence="5">EAL domain-containing protein</fullName>
    </submittedName>
</protein>
<dbReference type="Gene3D" id="2.10.70.100">
    <property type="match status" value="1"/>
</dbReference>
<reference evidence="5 6" key="1">
    <citation type="submission" date="2021-05" db="EMBL/GenBank/DDBJ databases">
        <title>Novel Bacillus species.</title>
        <authorList>
            <person name="Liu G."/>
        </authorList>
    </citation>
    <scope>NUCLEOTIDE SEQUENCE [LARGE SCALE GENOMIC DNA]</scope>
    <source>
        <strain evidence="6">FJAT-49780</strain>
    </source>
</reference>
<feature type="domain" description="PAS" evidence="1">
    <location>
        <begin position="178"/>
        <end position="226"/>
    </location>
</feature>
<dbReference type="PROSITE" id="PS50113">
    <property type="entry name" value="PAC"/>
    <property type="match status" value="2"/>
</dbReference>
<dbReference type="SMART" id="SM00091">
    <property type="entry name" value="PAS"/>
    <property type="match status" value="3"/>
</dbReference>
<dbReference type="Gene3D" id="3.20.20.450">
    <property type="entry name" value="EAL domain"/>
    <property type="match status" value="1"/>
</dbReference>
<name>A0A942TGR6_9BACI</name>
<gene>
    <name evidence="5" type="ORF">KHA97_22200</name>
</gene>
<dbReference type="Gene3D" id="3.30.70.270">
    <property type="match status" value="1"/>
</dbReference>
<dbReference type="InterPro" id="IPR001633">
    <property type="entry name" value="EAL_dom"/>
</dbReference>
<dbReference type="InterPro" id="IPR035919">
    <property type="entry name" value="EAL_sf"/>
</dbReference>
<dbReference type="CDD" id="cd01948">
    <property type="entry name" value="EAL"/>
    <property type="match status" value="1"/>
</dbReference>
<dbReference type="CDD" id="cd01949">
    <property type="entry name" value="GGDEF"/>
    <property type="match status" value="1"/>
</dbReference>
<dbReference type="Gene3D" id="3.30.450.20">
    <property type="entry name" value="PAS domain"/>
    <property type="match status" value="3"/>
</dbReference>
<dbReference type="SMART" id="SM00052">
    <property type="entry name" value="EAL"/>
    <property type="match status" value="1"/>
</dbReference>
<dbReference type="PANTHER" id="PTHR44757:SF2">
    <property type="entry name" value="BIOFILM ARCHITECTURE MAINTENANCE PROTEIN MBAA"/>
    <property type="match status" value="1"/>
</dbReference>
<dbReference type="InterPro" id="IPR013655">
    <property type="entry name" value="PAS_fold_3"/>
</dbReference>
<sequence length="989" mass="114487">MGIISVLAGKRKEMNGKNYYSLFGSGRLLNETTFLTLFENHPDSVFALSVYGEPIYFNKTVIEKFGLTDQELENELKKYIKERNKKNSKYFKLALKGNAQKFQTYISCKNINKLKMDVTYLPILNHDMKVIGVYAIAKDITVKIEHEEEIEKIKTSLELSQQIGKIGSWDYDVLKDEIYWSDYLFELTGREKNNNHVTNLNEGLQFVHPDDCDRYKKTLNQALEESKGYSIEYRIIRKDLTLIYVSEEVEMVFDTTGSPIRLLGMTKDVTKRKLVENKLQESEQRLEHIYENLSLGIRSFDVLKQENILITPGIEDITGYPPEYFYKREAWDSIIHPDDLHDYLNEYSNTAEGRSFNIQYRICHKNGQIIWVQDKTIPEIDEKGNVVRVDGFVSDITEQKEYEKLIQYLAFHDHLTELPNRKLFDEKITSLYSKRNKESFSILYVDMDRFRNINNTLGHVIGDKLLHQFGQRVQKLLTEKSLFARIGGDEFGILLWGYMEKDYPESIAKMIIDSLKQPFMVDDFELFITASVGISTSSSDGVTFEELTKYADIALNRAKTNGKNNFQIYSPTLDIPSFKQYELERDLRKAIDNDQLLIHFQPRVEASTGKIVSAEALVRWQHPVWGLVSPGEFLPLAEENGFIIDIGDWVLEKVCQYIAEWKRVRLPIVPISINITAQRFLRNDWKSTIISILKETNVDPTLIEFEITETTIIQNEKLVESALKFLKELGIKVALDDFGTGYSSLSHIKNLSIDTIKIDQSFVSQITQTPNVEIIIKSIIFMANALNMNVVAEGVETLEQLAFLKQQECTEIQGYIFSKPIPEEEFQDLLIRFILRPITRSKKPKIKDRRKFFRIELLSPLKANLTLTCIQGREVNLGRTEALIEDIGPGGLRFLSAIHLPVRPDITYKFVMIILGEKLELYGHITWKKEVKDIFQYGLEFTIDEKERDSLIKILNNFSLQLKNQAFPPECNFISEDKITYLKKLKATG</sequence>
<dbReference type="InterPro" id="IPR009875">
    <property type="entry name" value="PilZ_domain"/>
</dbReference>
<dbReference type="InterPro" id="IPR001610">
    <property type="entry name" value="PAC"/>
</dbReference>
<dbReference type="SMART" id="SM00267">
    <property type="entry name" value="GGDEF"/>
    <property type="match status" value="1"/>
</dbReference>
<dbReference type="Pfam" id="PF13426">
    <property type="entry name" value="PAS_9"/>
    <property type="match status" value="1"/>
</dbReference>
<dbReference type="SUPFAM" id="SSF141868">
    <property type="entry name" value="EAL domain-like"/>
    <property type="match status" value="1"/>
</dbReference>
<dbReference type="InterPro" id="IPR000014">
    <property type="entry name" value="PAS"/>
</dbReference>
<dbReference type="InterPro" id="IPR035965">
    <property type="entry name" value="PAS-like_dom_sf"/>
</dbReference>